<keyword evidence="4 9" id="KW-0863">Zinc-finger</keyword>
<keyword evidence="2 10" id="KW-0479">Metal-binding</keyword>
<evidence type="ECO:0000313" key="14">
    <source>
        <dbReference type="EnsemblMetazoa" id="ENSAATROPP008338"/>
    </source>
</evidence>
<feature type="binding site" evidence="10">
    <location>
        <position position="75"/>
    </location>
    <ligand>
        <name>Zn(2+)</name>
        <dbReference type="ChEBI" id="CHEBI:29105"/>
    </ligand>
</feature>
<evidence type="ECO:0000259" key="13">
    <source>
        <dbReference type="PROSITE" id="PS51915"/>
    </source>
</evidence>
<dbReference type="InterPro" id="IPR012934">
    <property type="entry name" value="Znf_AD"/>
</dbReference>
<organism evidence="14 15">
    <name type="scientific">Anopheles atroparvus</name>
    <name type="common">European mosquito</name>
    <dbReference type="NCBI Taxonomy" id="41427"/>
    <lineage>
        <taxon>Eukaryota</taxon>
        <taxon>Metazoa</taxon>
        <taxon>Ecdysozoa</taxon>
        <taxon>Arthropoda</taxon>
        <taxon>Hexapoda</taxon>
        <taxon>Insecta</taxon>
        <taxon>Pterygota</taxon>
        <taxon>Neoptera</taxon>
        <taxon>Endopterygota</taxon>
        <taxon>Diptera</taxon>
        <taxon>Nematocera</taxon>
        <taxon>Culicoidea</taxon>
        <taxon>Culicidae</taxon>
        <taxon>Anophelinae</taxon>
        <taxon>Anopheles</taxon>
    </lineage>
</organism>
<dbReference type="GO" id="GO:0000978">
    <property type="term" value="F:RNA polymerase II cis-regulatory region sequence-specific DNA binding"/>
    <property type="evidence" value="ECO:0007669"/>
    <property type="project" value="TreeGrafter"/>
</dbReference>
<evidence type="ECO:0000259" key="12">
    <source>
        <dbReference type="PROSITE" id="PS50157"/>
    </source>
</evidence>
<dbReference type="FunFam" id="3.30.160.60:FF:000624">
    <property type="entry name" value="zinc finger protein 697"/>
    <property type="match status" value="1"/>
</dbReference>
<dbReference type="Proteomes" id="UP000075880">
    <property type="component" value="Unassembled WGS sequence"/>
</dbReference>
<feature type="domain" description="C2H2-type" evidence="12">
    <location>
        <begin position="371"/>
        <end position="398"/>
    </location>
</feature>
<dbReference type="Pfam" id="PF00096">
    <property type="entry name" value="zf-C2H2"/>
    <property type="match status" value="5"/>
</dbReference>
<dbReference type="SUPFAM" id="SSF57716">
    <property type="entry name" value="Glucocorticoid receptor-like (DNA-binding domain)"/>
    <property type="match status" value="1"/>
</dbReference>
<evidence type="ECO:0000256" key="3">
    <source>
        <dbReference type="ARBA" id="ARBA00022737"/>
    </source>
</evidence>
<feature type="domain" description="C2H2-type" evidence="12">
    <location>
        <begin position="553"/>
        <end position="580"/>
    </location>
</feature>
<comment type="subcellular location">
    <subcellularLocation>
        <location evidence="1">Nucleus</location>
    </subcellularLocation>
</comment>
<dbReference type="Pfam" id="PF07776">
    <property type="entry name" value="zf-AD"/>
    <property type="match status" value="1"/>
</dbReference>
<feature type="compositionally biased region" description="Polar residues" evidence="11">
    <location>
        <begin position="36"/>
        <end position="48"/>
    </location>
</feature>
<feature type="compositionally biased region" description="Polar residues" evidence="11">
    <location>
        <begin position="1"/>
        <end position="27"/>
    </location>
</feature>
<evidence type="ECO:0000256" key="9">
    <source>
        <dbReference type="PROSITE-ProRule" id="PRU00042"/>
    </source>
</evidence>
<dbReference type="InterPro" id="IPR050527">
    <property type="entry name" value="Snail/Krueppel_Znf"/>
</dbReference>
<dbReference type="PANTHER" id="PTHR24388">
    <property type="entry name" value="ZINC FINGER PROTEIN"/>
    <property type="match status" value="1"/>
</dbReference>
<evidence type="ECO:0000313" key="15">
    <source>
        <dbReference type="Proteomes" id="UP000075880"/>
    </source>
</evidence>
<dbReference type="PROSITE" id="PS51915">
    <property type="entry name" value="ZAD"/>
    <property type="match status" value="1"/>
</dbReference>
<dbReference type="PANTHER" id="PTHR24388:SF54">
    <property type="entry name" value="PROTEIN ESCARGOT"/>
    <property type="match status" value="1"/>
</dbReference>
<accession>A0AAG5DCD3</accession>
<evidence type="ECO:0000256" key="2">
    <source>
        <dbReference type="ARBA" id="ARBA00022723"/>
    </source>
</evidence>
<dbReference type="SUPFAM" id="SSF57667">
    <property type="entry name" value="beta-beta-alpha zinc fingers"/>
    <property type="match status" value="4"/>
</dbReference>
<evidence type="ECO:0000256" key="1">
    <source>
        <dbReference type="ARBA" id="ARBA00004123"/>
    </source>
</evidence>
<dbReference type="AlphaFoldDB" id="A0AAG5DCD3"/>
<feature type="binding site" evidence="10">
    <location>
        <position position="124"/>
    </location>
    <ligand>
        <name>Zn(2+)</name>
        <dbReference type="ChEBI" id="CHEBI:29105"/>
    </ligand>
</feature>
<feature type="region of interest" description="Disordered" evidence="11">
    <location>
        <begin position="1"/>
        <end position="60"/>
    </location>
</feature>
<dbReference type="GO" id="GO:0008270">
    <property type="term" value="F:zinc ion binding"/>
    <property type="evidence" value="ECO:0007669"/>
    <property type="project" value="UniProtKB-UniRule"/>
</dbReference>
<dbReference type="EnsemblMetazoa" id="ENSAATROPT009219">
    <property type="protein sequence ID" value="ENSAATROPP008338"/>
    <property type="gene ID" value="ENSAATROPG007510"/>
</dbReference>
<dbReference type="InterPro" id="IPR013087">
    <property type="entry name" value="Znf_C2H2_type"/>
</dbReference>
<feature type="binding site" evidence="10">
    <location>
        <position position="78"/>
    </location>
    <ligand>
        <name>Zn(2+)</name>
        <dbReference type="ChEBI" id="CHEBI:29105"/>
    </ligand>
</feature>
<keyword evidence="7" id="KW-0539">Nucleus</keyword>
<dbReference type="GO" id="GO:0000981">
    <property type="term" value="F:DNA-binding transcription factor activity, RNA polymerase II-specific"/>
    <property type="evidence" value="ECO:0007669"/>
    <property type="project" value="TreeGrafter"/>
</dbReference>
<dbReference type="FunFam" id="3.30.160.60:FF:000446">
    <property type="entry name" value="Zinc finger protein"/>
    <property type="match status" value="2"/>
</dbReference>
<sequence length="715" mass="82370">MDVKTASANLFPSESSPTLEIVSNSQDPGVRHSECLPNSTNKQTSSANGKDVGPTGCPMESYTTTPQQAILQRFCRLCMREGPFMFPFKAIVKDISIAAMLERILGAFKMKQTPDLPNGVCTRCLTKLDYAYQVQKDFVRNEHRLRHYVQHGELMEKLYDFQSQSTVLRESYADQLLAKHGDGLLMERVQMVPKHEVPGMDETEAEAAKLFKSMVPPGGWAVLACDCDKKPEANSQKARAAKVARPANRAHRNRHILRQAIAAENPTGAKAQPISSTKCYICGTEEESETALNDHLAAQHVGMLPHSCPDCNKDNATAFKSITSLAMLQRHYRMHTYPLKCPHCPQRFRKYTTVYAHVRYRHEMFDNPEGYTCEICGMTIKYRPTFLFHMRNHHHEQHGTFKCQYCDRAFGTRARMERHVRSHTGERPFACRLCPKTFAYAGQLTTHMSRHNNERGHQCGQCGKAFFNKAMLGQHQATHEPIVNRKLPQGKTTRQRPCSFPDCKYVAQTYQAYYMHRLRHEMAHACDECGRRFARQSELRRHRRIYHTTEHPFKCEPCSKIFLSAQSYREHMDAHANVRRYECNICDKKFVRRRNLITHRLSHTNHRAYRCELCDSTFKYKGDFNRHKKDKHEQVVHEEGMTVPDEDEEIVKEIVLLPEDPMMEGILVENVQQGILVEEDIELDGTYGEVIETVGEANLLNIDEVVKEEYILHYA</sequence>
<feature type="domain" description="C2H2-type" evidence="12">
    <location>
        <begin position="429"/>
        <end position="456"/>
    </location>
</feature>
<feature type="domain" description="C2H2-type" evidence="12">
    <location>
        <begin position="401"/>
        <end position="428"/>
    </location>
</feature>
<keyword evidence="15" id="KW-1185">Reference proteome</keyword>
<feature type="domain" description="C2H2-type" evidence="12">
    <location>
        <begin position="524"/>
        <end position="552"/>
    </location>
</feature>
<evidence type="ECO:0000256" key="11">
    <source>
        <dbReference type="SAM" id="MobiDB-lite"/>
    </source>
</evidence>
<dbReference type="PROSITE" id="PS00028">
    <property type="entry name" value="ZINC_FINGER_C2H2_1"/>
    <property type="match status" value="9"/>
</dbReference>
<evidence type="ECO:0000256" key="8">
    <source>
        <dbReference type="ARBA" id="ARBA00037948"/>
    </source>
</evidence>
<feature type="domain" description="C2H2-type" evidence="12">
    <location>
        <begin position="609"/>
        <end position="632"/>
    </location>
</feature>
<feature type="binding site" evidence="10">
    <location>
        <position position="121"/>
    </location>
    <ligand>
        <name>Zn(2+)</name>
        <dbReference type="ChEBI" id="CHEBI:29105"/>
    </ligand>
</feature>
<feature type="domain" description="C2H2-type" evidence="12">
    <location>
        <begin position="457"/>
        <end position="479"/>
    </location>
</feature>
<keyword evidence="6" id="KW-0238">DNA-binding</keyword>
<reference evidence="14" key="1">
    <citation type="submission" date="2024-04" db="UniProtKB">
        <authorList>
            <consortium name="EnsemblMetazoa"/>
        </authorList>
    </citation>
    <scope>IDENTIFICATION</scope>
    <source>
        <strain evidence="14">EBRO</strain>
    </source>
</reference>
<dbReference type="SMART" id="SM00868">
    <property type="entry name" value="zf-AD"/>
    <property type="match status" value="1"/>
</dbReference>
<name>A0AAG5DCD3_ANOAO</name>
<evidence type="ECO:0008006" key="16">
    <source>
        <dbReference type="Google" id="ProtNLM"/>
    </source>
</evidence>
<protein>
    <recommendedName>
        <fullName evidence="16">Protein krueppel</fullName>
    </recommendedName>
</protein>
<dbReference type="GO" id="GO:0005634">
    <property type="term" value="C:nucleus"/>
    <property type="evidence" value="ECO:0007669"/>
    <property type="project" value="UniProtKB-SubCell"/>
</dbReference>
<evidence type="ECO:0000256" key="10">
    <source>
        <dbReference type="PROSITE-ProRule" id="PRU01263"/>
    </source>
</evidence>
<feature type="domain" description="ZAD" evidence="13">
    <location>
        <begin position="73"/>
        <end position="148"/>
    </location>
</feature>
<evidence type="ECO:0000256" key="6">
    <source>
        <dbReference type="ARBA" id="ARBA00023125"/>
    </source>
</evidence>
<keyword evidence="5 10" id="KW-0862">Zinc</keyword>
<dbReference type="PROSITE" id="PS50157">
    <property type="entry name" value="ZINC_FINGER_C2H2_2"/>
    <property type="match status" value="8"/>
</dbReference>
<dbReference type="InterPro" id="IPR036236">
    <property type="entry name" value="Znf_C2H2_sf"/>
</dbReference>
<keyword evidence="3" id="KW-0677">Repeat</keyword>
<dbReference type="Gene3D" id="3.30.160.60">
    <property type="entry name" value="Classic Zinc Finger"/>
    <property type="match status" value="7"/>
</dbReference>
<dbReference type="SMART" id="SM00355">
    <property type="entry name" value="ZnF_C2H2"/>
    <property type="match status" value="12"/>
</dbReference>
<evidence type="ECO:0000256" key="5">
    <source>
        <dbReference type="ARBA" id="ARBA00022833"/>
    </source>
</evidence>
<evidence type="ECO:0000256" key="7">
    <source>
        <dbReference type="ARBA" id="ARBA00023242"/>
    </source>
</evidence>
<feature type="domain" description="C2H2-type" evidence="12">
    <location>
        <begin position="581"/>
        <end position="608"/>
    </location>
</feature>
<evidence type="ECO:0000256" key="4">
    <source>
        <dbReference type="ARBA" id="ARBA00022771"/>
    </source>
</evidence>
<dbReference type="FunFam" id="3.30.160.60:FF:000870">
    <property type="entry name" value="zinc finger protein 197 isoform X1"/>
    <property type="match status" value="1"/>
</dbReference>
<comment type="similarity">
    <text evidence="8">Belongs to the snail C2H2-type zinc-finger protein family.</text>
</comment>
<proteinExistence type="inferred from homology"/>